<reference evidence="2" key="2">
    <citation type="submission" date="2004-02" db="EMBL/GenBank/DDBJ databases">
        <authorList>
            <consortium name="Genoscope"/>
            <consortium name="Whitehead Institute Centre for Genome Research"/>
        </authorList>
    </citation>
    <scope>NUCLEOTIDE SEQUENCE</scope>
</reference>
<dbReference type="EMBL" id="CAAE01014999">
    <property type="protein sequence ID" value="CAG08594.1"/>
    <property type="molecule type" value="Genomic_DNA"/>
</dbReference>
<dbReference type="KEGG" id="tng:GSTEN00029605G001"/>
<organism evidence="2">
    <name type="scientific">Tetraodon nigroviridis</name>
    <name type="common">Spotted green pufferfish</name>
    <name type="synonym">Chelonodon nigroviridis</name>
    <dbReference type="NCBI Taxonomy" id="99883"/>
    <lineage>
        <taxon>Eukaryota</taxon>
        <taxon>Metazoa</taxon>
        <taxon>Chordata</taxon>
        <taxon>Craniata</taxon>
        <taxon>Vertebrata</taxon>
        <taxon>Euteleostomi</taxon>
        <taxon>Actinopterygii</taxon>
        <taxon>Neopterygii</taxon>
        <taxon>Teleostei</taxon>
        <taxon>Neoteleostei</taxon>
        <taxon>Acanthomorphata</taxon>
        <taxon>Eupercaria</taxon>
        <taxon>Tetraodontiformes</taxon>
        <taxon>Tetradontoidea</taxon>
        <taxon>Tetraodontidae</taxon>
        <taxon>Tetraodon</taxon>
    </lineage>
</organism>
<reference evidence="2" key="1">
    <citation type="journal article" date="2004" name="Nature">
        <title>Genome duplication in the teleost fish Tetraodon nigroviridis reveals the early vertebrate proto-karyotype.</title>
        <authorList>
            <person name="Jaillon O."/>
            <person name="Aury J.-M."/>
            <person name="Brunet F."/>
            <person name="Petit J.-L."/>
            <person name="Stange-Thomann N."/>
            <person name="Mauceli E."/>
            <person name="Bouneau L."/>
            <person name="Fischer C."/>
            <person name="Ozouf-Costaz C."/>
            <person name="Bernot A."/>
            <person name="Nicaud S."/>
            <person name="Jaffe D."/>
            <person name="Fisher S."/>
            <person name="Lutfalla G."/>
            <person name="Dossat C."/>
            <person name="Segurens B."/>
            <person name="Dasilva C."/>
            <person name="Salanoubat M."/>
            <person name="Levy M."/>
            <person name="Boudet N."/>
            <person name="Castellano S."/>
            <person name="Anthouard V."/>
            <person name="Jubin C."/>
            <person name="Castelli V."/>
            <person name="Katinka M."/>
            <person name="Vacherie B."/>
            <person name="Biemont C."/>
            <person name="Skalli Z."/>
            <person name="Cattolico L."/>
            <person name="Poulain J."/>
            <person name="De Berardinis V."/>
            <person name="Cruaud C."/>
            <person name="Duprat S."/>
            <person name="Brottier P."/>
            <person name="Coutanceau J.-P."/>
            <person name="Gouzy J."/>
            <person name="Parra G."/>
            <person name="Lardier G."/>
            <person name="Chapple C."/>
            <person name="McKernan K.J."/>
            <person name="McEwan P."/>
            <person name="Bosak S."/>
            <person name="Kellis M."/>
            <person name="Volff J.-N."/>
            <person name="Guigo R."/>
            <person name="Zody M.C."/>
            <person name="Mesirov J."/>
            <person name="Lindblad-Toh K."/>
            <person name="Birren B."/>
            <person name="Nusbaum C."/>
            <person name="Kahn D."/>
            <person name="Robinson-Rechavi M."/>
            <person name="Laudet V."/>
            <person name="Schachter V."/>
            <person name="Quetier F."/>
            <person name="Saurin W."/>
            <person name="Scarpelli C."/>
            <person name="Wincker P."/>
            <person name="Lander E.S."/>
            <person name="Weissenbach J."/>
            <person name="Roest Crollius H."/>
        </authorList>
    </citation>
    <scope>NUCLEOTIDE SEQUENCE [LARGE SCALE GENOMIC DNA]</scope>
</reference>
<feature type="compositionally biased region" description="Polar residues" evidence="1">
    <location>
        <begin position="25"/>
        <end position="37"/>
    </location>
</feature>
<feature type="region of interest" description="Disordered" evidence="1">
    <location>
        <begin position="21"/>
        <end position="63"/>
    </location>
</feature>
<evidence type="ECO:0000313" key="2">
    <source>
        <dbReference type="EMBL" id="CAG08594.1"/>
    </source>
</evidence>
<dbReference type="AlphaFoldDB" id="Q4RSN8"/>
<evidence type="ECO:0000256" key="1">
    <source>
        <dbReference type="SAM" id="MobiDB-lite"/>
    </source>
</evidence>
<name>Q4RSN8_TETNG</name>
<gene>
    <name evidence="2" type="ORF">GSTENG00029605001</name>
</gene>
<sequence>MPTITVTETASELLTLTVLNEGPLKSSTQSDPGNQTAAPPAKIKTMRLENPQKPLKTPRLPDLDPYLRLQRPVCYPSGSVEGGNALPVSGLLSVF</sequence>
<accession>Q4RSN8</accession>
<proteinExistence type="predicted"/>
<protein>
    <submittedName>
        <fullName evidence="2">Chromosome 12 SCAF14999, whole genome shotgun sequence</fullName>
    </submittedName>
</protein>